<protein>
    <submittedName>
        <fullName evidence="1">Uncharacterized protein</fullName>
    </submittedName>
</protein>
<proteinExistence type="predicted"/>
<evidence type="ECO:0000313" key="2">
    <source>
        <dbReference type="Proteomes" id="UP000221165"/>
    </source>
</evidence>
<accession>A0A2C6LA19</accession>
<gene>
    <name evidence="1" type="ORF">CSUI_002161</name>
</gene>
<dbReference type="GeneID" id="94425574"/>
<comment type="caution">
    <text evidence="1">The sequence shown here is derived from an EMBL/GenBank/DDBJ whole genome shotgun (WGS) entry which is preliminary data.</text>
</comment>
<dbReference type="AlphaFoldDB" id="A0A2C6LA19"/>
<dbReference type="VEuPathDB" id="ToxoDB:CSUI_002161"/>
<dbReference type="OrthoDB" id="691673at2759"/>
<dbReference type="Proteomes" id="UP000221165">
    <property type="component" value="Unassembled WGS sequence"/>
</dbReference>
<name>A0A2C6LA19_9APIC</name>
<keyword evidence="2" id="KW-1185">Reference proteome</keyword>
<sequence>MSKALNELELANLANAYAKLPVSLRHNEISQELSERMKYRMNGFGAKEIVLSLYPMYILVGEKDVELWRLFAERLEKEGIMKDLSVLNILSILRVYEKLEERSMNGDEFRPFIDLMKDIFVTGIQGYDAIELHDIVCTLSCYHRQTRRDIHLLSLILPYLDKKLHLLSLLHQISLLKALVKMKFYHVSLVHSLLLQLQDRKKIERMPPKYIALTLWIFARLGRLSDISYSMVPLMERNLKKFSCTDFARLAQALPPGSSILLAICENLRQSLPVMKPRDFCFFLCACVRLELLPNHEDKIPYMESYLQQQEEERGSGGENSVSSTLPSLYSDSLLVSFDGVGLRESILKYLHDNSESFSREDIRRVVLTLEGFKEDYGYILEERLPGNWADIGDSLDTLNERDCSAQRQG</sequence>
<dbReference type="EMBL" id="MIGC01000901">
    <property type="protein sequence ID" value="PHJ23984.1"/>
    <property type="molecule type" value="Genomic_DNA"/>
</dbReference>
<organism evidence="1 2">
    <name type="scientific">Cystoisospora suis</name>
    <dbReference type="NCBI Taxonomy" id="483139"/>
    <lineage>
        <taxon>Eukaryota</taxon>
        <taxon>Sar</taxon>
        <taxon>Alveolata</taxon>
        <taxon>Apicomplexa</taxon>
        <taxon>Conoidasida</taxon>
        <taxon>Coccidia</taxon>
        <taxon>Eucoccidiorida</taxon>
        <taxon>Eimeriorina</taxon>
        <taxon>Sarcocystidae</taxon>
        <taxon>Cystoisospora</taxon>
    </lineage>
</organism>
<evidence type="ECO:0000313" key="1">
    <source>
        <dbReference type="EMBL" id="PHJ23984.1"/>
    </source>
</evidence>
<reference evidence="1 2" key="1">
    <citation type="journal article" date="2017" name="Int. J. Parasitol.">
        <title>The genome of the protozoan parasite Cystoisospora suis and a reverse vaccinology approach to identify vaccine candidates.</title>
        <authorList>
            <person name="Palmieri N."/>
            <person name="Shrestha A."/>
            <person name="Ruttkowski B."/>
            <person name="Beck T."/>
            <person name="Vogl C."/>
            <person name="Tomley F."/>
            <person name="Blake D.P."/>
            <person name="Joachim A."/>
        </authorList>
    </citation>
    <scope>NUCLEOTIDE SEQUENCE [LARGE SCALE GENOMIC DNA]</scope>
    <source>
        <strain evidence="1 2">Wien I</strain>
    </source>
</reference>
<dbReference type="RefSeq" id="XP_067925658.1">
    <property type="nucleotide sequence ID" value="XM_068062363.1"/>
</dbReference>